<dbReference type="EMBL" id="CAXDID020000024">
    <property type="protein sequence ID" value="CAL5989685.1"/>
    <property type="molecule type" value="Genomic_DNA"/>
</dbReference>
<evidence type="ECO:0000313" key="1">
    <source>
        <dbReference type="EMBL" id="CAI9922216.1"/>
    </source>
</evidence>
<keyword evidence="3" id="KW-1185">Reference proteome</keyword>
<dbReference type="Proteomes" id="UP001642409">
    <property type="component" value="Unassembled WGS sequence"/>
</dbReference>
<sequence>MSQQPSLPSNQQSSDSNSSKVTEAECNVLDSGDFVDLFKVKQTIINIKCALEAMRNSVGNLPERAKFMLMTLEERQEYNMSSHFQIADFLRVLDPQSTDNFQTFNEICANTGLLMHNDYLIGNSLEIFQLCDSRELAQRALVIGNKLGNKLDNYIHSYIVIVIYYYLNQNAITQITTLPRMQTPTPIHLQTTADFPKNIKGSISESKSGCLWLIFNFIFGFPFQLQIPFLKIFFKCQLIFNFCYFNEYNNQNSMIYDRLLSFLIYICSQNTLESIIFNQLNIKSFQLQTPNTVHLQTLLFINIDGVCK</sequence>
<reference evidence="2 3" key="2">
    <citation type="submission" date="2024-07" db="EMBL/GenBank/DDBJ databases">
        <authorList>
            <person name="Akdeniz Z."/>
        </authorList>
    </citation>
    <scope>NUCLEOTIDE SEQUENCE [LARGE SCALE GENOMIC DNA]</scope>
</reference>
<protein>
    <submittedName>
        <fullName evidence="2">Hypothetical_protein</fullName>
    </submittedName>
</protein>
<dbReference type="AlphaFoldDB" id="A0AA86NNB2"/>
<proteinExistence type="predicted"/>
<evidence type="ECO:0000313" key="3">
    <source>
        <dbReference type="Proteomes" id="UP001642409"/>
    </source>
</evidence>
<organism evidence="1">
    <name type="scientific">Hexamita inflata</name>
    <dbReference type="NCBI Taxonomy" id="28002"/>
    <lineage>
        <taxon>Eukaryota</taxon>
        <taxon>Metamonada</taxon>
        <taxon>Diplomonadida</taxon>
        <taxon>Hexamitidae</taxon>
        <taxon>Hexamitinae</taxon>
        <taxon>Hexamita</taxon>
    </lineage>
</organism>
<accession>A0AA86NNB2</accession>
<evidence type="ECO:0000313" key="2">
    <source>
        <dbReference type="EMBL" id="CAL5989685.1"/>
    </source>
</evidence>
<comment type="caution">
    <text evidence="1">The sequence shown here is derived from an EMBL/GenBank/DDBJ whole genome shotgun (WGS) entry which is preliminary data.</text>
</comment>
<name>A0AA86NNB2_9EUKA</name>
<dbReference type="EMBL" id="CATOUU010000248">
    <property type="protein sequence ID" value="CAI9922216.1"/>
    <property type="molecule type" value="Genomic_DNA"/>
</dbReference>
<gene>
    <name evidence="2" type="ORF">HINF_LOCUS10978</name>
    <name evidence="1" type="ORF">HINF_LOCUS9861</name>
</gene>
<reference evidence="1" key="1">
    <citation type="submission" date="2023-06" db="EMBL/GenBank/DDBJ databases">
        <authorList>
            <person name="Kurt Z."/>
        </authorList>
    </citation>
    <scope>NUCLEOTIDE SEQUENCE</scope>
</reference>